<evidence type="ECO:0000313" key="2">
    <source>
        <dbReference type="EMBL" id="KDR24761.1"/>
    </source>
</evidence>
<accession>A0A656QCS4</accession>
<feature type="region of interest" description="Disordered" evidence="1">
    <location>
        <begin position="44"/>
        <end position="68"/>
    </location>
</feature>
<organism evidence="2 3">
    <name type="scientific">Caballeronia zhejiangensis</name>
    <dbReference type="NCBI Taxonomy" id="871203"/>
    <lineage>
        <taxon>Bacteria</taxon>
        <taxon>Pseudomonadati</taxon>
        <taxon>Pseudomonadota</taxon>
        <taxon>Betaproteobacteria</taxon>
        <taxon>Burkholderiales</taxon>
        <taxon>Burkholderiaceae</taxon>
        <taxon>Caballeronia</taxon>
    </lineage>
</organism>
<dbReference type="AlphaFoldDB" id="A0A656QCS4"/>
<protein>
    <submittedName>
        <fullName evidence="2">Uncharacterized protein</fullName>
    </submittedName>
</protein>
<sequence>MTPEVRLYRGLEIYPLVFSHRPTAARQAHHYDDEFDAAVRIQEPSAKPGTSRGRVFKISPDEPFQSAGDARRASIEYAEQMIDSCPQERTFLDSNCEYPSRRQVLHGMASTT</sequence>
<dbReference type="RefSeq" id="WP_008344609.1">
    <property type="nucleotide sequence ID" value="NZ_JFHD01000069.1"/>
</dbReference>
<reference evidence="2 3" key="1">
    <citation type="submission" date="2014-03" db="EMBL/GenBank/DDBJ databases">
        <title>Draft Genome Sequences of Four Burkholderia Strains.</title>
        <authorList>
            <person name="Liu X.Y."/>
            <person name="Li C.X."/>
            <person name="Xu J.H."/>
        </authorList>
    </citation>
    <scope>NUCLEOTIDE SEQUENCE [LARGE SCALE GENOMIC DNA]</scope>
    <source>
        <strain evidence="2 3">OP-1</strain>
    </source>
</reference>
<dbReference type="EMBL" id="JFHD01000069">
    <property type="protein sequence ID" value="KDR24761.1"/>
    <property type="molecule type" value="Genomic_DNA"/>
</dbReference>
<dbReference type="OrthoDB" id="8926334at2"/>
<proteinExistence type="predicted"/>
<dbReference type="Proteomes" id="UP000027451">
    <property type="component" value="Unassembled WGS sequence"/>
</dbReference>
<evidence type="ECO:0000313" key="3">
    <source>
        <dbReference type="Proteomes" id="UP000027451"/>
    </source>
</evidence>
<name>A0A656QCS4_9BURK</name>
<gene>
    <name evidence="2" type="ORF">BG60_34200</name>
</gene>
<keyword evidence="3" id="KW-1185">Reference proteome</keyword>
<evidence type="ECO:0000256" key="1">
    <source>
        <dbReference type="SAM" id="MobiDB-lite"/>
    </source>
</evidence>
<comment type="caution">
    <text evidence="2">The sequence shown here is derived from an EMBL/GenBank/DDBJ whole genome shotgun (WGS) entry which is preliminary data.</text>
</comment>